<keyword evidence="2" id="KW-0863">Zinc-finger</keyword>
<gene>
    <name evidence="4" type="ORF">MCOS_LOCUS295</name>
</gene>
<evidence type="ECO:0000256" key="1">
    <source>
        <dbReference type="ARBA" id="ARBA00022723"/>
    </source>
</evidence>
<keyword evidence="5" id="KW-1185">Reference proteome</keyword>
<evidence type="ECO:0000256" key="3">
    <source>
        <dbReference type="ARBA" id="ARBA00022833"/>
    </source>
</evidence>
<protein>
    <submittedName>
        <fullName evidence="4 6">Uncharacterized protein</fullName>
    </submittedName>
</protein>
<dbReference type="GO" id="GO:0008270">
    <property type="term" value="F:zinc ion binding"/>
    <property type="evidence" value="ECO:0007669"/>
    <property type="project" value="UniProtKB-KW"/>
</dbReference>
<dbReference type="PANTHER" id="PTHR31437">
    <property type="entry name" value="SREK1IP1 FAMILY MEMBER"/>
    <property type="match status" value="1"/>
</dbReference>
<dbReference type="PANTHER" id="PTHR31437:SF1">
    <property type="entry name" value="PROTEIN SREK1IP1"/>
    <property type="match status" value="1"/>
</dbReference>
<evidence type="ECO:0000313" key="4">
    <source>
        <dbReference type="EMBL" id="VDD74292.1"/>
    </source>
</evidence>
<name>A0A0R3U1N8_MESCO</name>
<proteinExistence type="predicted"/>
<reference evidence="4 5" key="2">
    <citation type="submission" date="2018-10" db="EMBL/GenBank/DDBJ databases">
        <authorList>
            <consortium name="Pathogen Informatics"/>
        </authorList>
    </citation>
    <scope>NUCLEOTIDE SEQUENCE [LARGE SCALE GENOMIC DNA]</scope>
</reference>
<keyword evidence="1" id="KW-0479">Metal-binding</keyword>
<evidence type="ECO:0000256" key="2">
    <source>
        <dbReference type="ARBA" id="ARBA00022771"/>
    </source>
</evidence>
<evidence type="ECO:0000313" key="6">
    <source>
        <dbReference type="WBParaSite" id="MCOS_0000029401-mRNA-1"/>
    </source>
</evidence>
<dbReference type="Proteomes" id="UP000267029">
    <property type="component" value="Unassembled WGS sequence"/>
</dbReference>
<sequence length="81" mass="8986">MDSGHLTFQCRNYLRAGAAGNIDLDIESTSSDSDADELLKEAIERRKAELGMSPHCSQKELEEKAQVKQKAVKIKKSILIP</sequence>
<accession>A0A0R3U1N8</accession>
<reference evidence="6" key="1">
    <citation type="submission" date="2017-02" db="UniProtKB">
        <authorList>
            <consortium name="WormBaseParasite"/>
        </authorList>
    </citation>
    <scope>IDENTIFICATION</scope>
</reference>
<keyword evidence="3" id="KW-0862">Zinc</keyword>
<organism evidence="6">
    <name type="scientific">Mesocestoides corti</name>
    <name type="common">Flatworm</name>
    <dbReference type="NCBI Taxonomy" id="53468"/>
    <lineage>
        <taxon>Eukaryota</taxon>
        <taxon>Metazoa</taxon>
        <taxon>Spiralia</taxon>
        <taxon>Lophotrochozoa</taxon>
        <taxon>Platyhelminthes</taxon>
        <taxon>Cestoda</taxon>
        <taxon>Eucestoda</taxon>
        <taxon>Cyclophyllidea</taxon>
        <taxon>Mesocestoididae</taxon>
        <taxon>Mesocestoides</taxon>
    </lineage>
</organism>
<evidence type="ECO:0000313" key="5">
    <source>
        <dbReference type="Proteomes" id="UP000267029"/>
    </source>
</evidence>
<dbReference type="EMBL" id="UXSR01000023">
    <property type="protein sequence ID" value="VDD74292.1"/>
    <property type="molecule type" value="Genomic_DNA"/>
</dbReference>
<dbReference type="AlphaFoldDB" id="A0A0R3U1N8"/>
<dbReference type="OrthoDB" id="5984709at2759"/>
<dbReference type="WBParaSite" id="MCOS_0000029401-mRNA-1">
    <property type="protein sequence ID" value="MCOS_0000029401-mRNA-1"/>
    <property type="gene ID" value="MCOS_0000029401"/>
</dbReference>